<feature type="binding site" evidence="1">
    <location>
        <position position="76"/>
    </location>
    <ligand>
        <name>ATP</name>
        <dbReference type="ChEBI" id="CHEBI:30616"/>
    </ligand>
</feature>
<comment type="caution">
    <text evidence="2">The sequence shown here is derived from an EMBL/GenBank/DDBJ whole genome shotgun (WGS) entry which is preliminary data.</text>
</comment>
<dbReference type="SUPFAM" id="SSF56112">
    <property type="entry name" value="Protein kinase-like (PK-like)"/>
    <property type="match status" value="1"/>
</dbReference>
<keyword evidence="1" id="KW-0067">ATP-binding</keyword>
<proteinExistence type="predicted"/>
<protein>
    <recommendedName>
        <fullName evidence="4">Protein kinase domain-containing protein</fullName>
    </recommendedName>
</protein>
<dbReference type="GO" id="GO:0005524">
    <property type="term" value="F:ATP binding"/>
    <property type="evidence" value="ECO:0007669"/>
    <property type="project" value="UniProtKB-UniRule"/>
</dbReference>
<keyword evidence="1" id="KW-0547">Nucleotide-binding</keyword>
<evidence type="ECO:0000313" key="3">
    <source>
        <dbReference type="Proteomes" id="UP000626109"/>
    </source>
</evidence>
<sequence length="184" mass="20195">WSPADSSVDEGQQLRQHRFTAWGQVVELPPPLSRALLARIGGSCYMLEGMLGQGTYACVWAACQVQSTENVPAAIKEMRCGVGAGILPGATLERAQFEVSVMTALAAEPGEQVMRAPRMLSHQWWAEGPHEPGAYLFRVAMTRCEGMPMEHWLHRRCEHEASQCQVPEESDASSTRQLCASLLG</sequence>
<dbReference type="EMBL" id="CAJNNW010009141">
    <property type="protein sequence ID" value="CAE8650739.1"/>
    <property type="molecule type" value="Genomic_DNA"/>
</dbReference>
<feature type="non-terminal residue" evidence="2">
    <location>
        <position position="1"/>
    </location>
</feature>
<dbReference type="InterPro" id="IPR017441">
    <property type="entry name" value="Protein_kinase_ATP_BS"/>
</dbReference>
<dbReference type="PROSITE" id="PS00107">
    <property type="entry name" value="PROTEIN_KINASE_ATP"/>
    <property type="match status" value="1"/>
</dbReference>
<gene>
    <name evidence="2" type="ORF">PGLA2088_LOCUS8531</name>
</gene>
<evidence type="ECO:0000256" key="1">
    <source>
        <dbReference type="PROSITE-ProRule" id="PRU10141"/>
    </source>
</evidence>
<dbReference type="AlphaFoldDB" id="A0A813II11"/>
<evidence type="ECO:0000313" key="2">
    <source>
        <dbReference type="EMBL" id="CAE8650739.1"/>
    </source>
</evidence>
<feature type="non-terminal residue" evidence="2">
    <location>
        <position position="184"/>
    </location>
</feature>
<evidence type="ECO:0008006" key="4">
    <source>
        <dbReference type="Google" id="ProtNLM"/>
    </source>
</evidence>
<reference evidence="2" key="1">
    <citation type="submission" date="2021-02" db="EMBL/GenBank/DDBJ databases">
        <authorList>
            <person name="Dougan E. K."/>
            <person name="Rhodes N."/>
            <person name="Thang M."/>
            <person name="Chan C."/>
        </authorList>
    </citation>
    <scope>NUCLEOTIDE SEQUENCE</scope>
</reference>
<accession>A0A813II11</accession>
<dbReference type="Proteomes" id="UP000626109">
    <property type="component" value="Unassembled WGS sequence"/>
</dbReference>
<name>A0A813II11_POLGL</name>
<organism evidence="2 3">
    <name type="scientific">Polarella glacialis</name>
    <name type="common">Dinoflagellate</name>
    <dbReference type="NCBI Taxonomy" id="89957"/>
    <lineage>
        <taxon>Eukaryota</taxon>
        <taxon>Sar</taxon>
        <taxon>Alveolata</taxon>
        <taxon>Dinophyceae</taxon>
        <taxon>Suessiales</taxon>
        <taxon>Suessiaceae</taxon>
        <taxon>Polarella</taxon>
    </lineage>
</organism>
<dbReference type="InterPro" id="IPR011009">
    <property type="entry name" value="Kinase-like_dom_sf"/>
</dbReference>